<evidence type="ECO:0000313" key="4">
    <source>
        <dbReference type="EMBL" id="WTQ73261.1"/>
    </source>
</evidence>
<dbReference type="InterPro" id="IPR025048">
    <property type="entry name" value="DUF3987"/>
</dbReference>
<reference evidence="4" key="1">
    <citation type="submission" date="2022-10" db="EMBL/GenBank/DDBJ databases">
        <title>The complete genomes of actinobacterial strains from the NBC collection.</title>
        <authorList>
            <person name="Joergensen T.S."/>
            <person name="Alvarez Arevalo M."/>
            <person name="Sterndorff E.B."/>
            <person name="Faurdal D."/>
            <person name="Vuksanovic O."/>
            <person name="Mourched A.-S."/>
            <person name="Charusanti P."/>
            <person name="Shaw S."/>
            <person name="Blin K."/>
            <person name="Weber T."/>
        </authorList>
    </citation>
    <scope>NUCLEOTIDE SEQUENCE</scope>
    <source>
        <strain evidence="4">NBC_00148</strain>
    </source>
</reference>
<dbReference type="GO" id="GO:0006260">
    <property type="term" value="P:DNA replication"/>
    <property type="evidence" value="ECO:0007669"/>
    <property type="project" value="UniProtKB-KW"/>
</dbReference>
<evidence type="ECO:0000256" key="2">
    <source>
        <dbReference type="ARBA" id="ARBA00023125"/>
    </source>
</evidence>
<organism evidence="4">
    <name type="scientific">Streptomyces sp. NBC_00148</name>
    <dbReference type="NCBI Taxonomy" id="2903626"/>
    <lineage>
        <taxon>Bacteria</taxon>
        <taxon>Bacillati</taxon>
        <taxon>Actinomycetota</taxon>
        <taxon>Actinomycetes</taxon>
        <taxon>Kitasatosporales</taxon>
        <taxon>Streptomycetaceae</taxon>
        <taxon>Streptomyces</taxon>
    </lineage>
</organism>
<dbReference type="InterPro" id="IPR036185">
    <property type="entry name" value="DNA_heli_DnaB-like_N_sf"/>
</dbReference>
<dbReference type="AlphaFoldDB" id="A0AAU1LPN7"/>
<dbReference type="Gene3D" id="1.10.860.10">
    <property type="entry name" value="DNAb Helicase, Chain A"/>
    <property type="match status" value="1"/>
</dbReference>
<name>A0AAU1LPN7_9ACTN</name>
<evidence type="ECO:0000256" key="1">
    <source>
        <dbReference type="ARBA" id="ARBA00022705"/>
    </source>
</evidence>
<dbReference type="EMBL" id="CP108169">
    <property type="protein sequence ID" value="WTQ73261.1"/>
    <property type="molecule type" value="Genomic_DNA"/>
</dbReference>
<dbReference type="GO" id="GO:0003678">
    <property type="term" value="F:DNA helicase activity"/>
    <property type="evidence" value="ECO:0007669"/>
    <property type="project" value="InterPro"/>
</dbReference>
<dbReference type="InterPro" id="IPR016136">
    <property type="entry name" value="DNA_helicase_N/primase_C"/>
</dbReference>
<proteinExistence type="predicted"/>
<feature type="domain" description="DNA helicase DnaB-like N-terminal" evidence="3">
    <location>
        <begin position="57"/>
        <end position="156"/>
    </location>
</feature>
<accession>A0AAU1LPN7</accession>
<dbReference type="GO" id="GO:0005524">
    <property type="term" value="F:ATP binding"/>
    <property type="evidence" value="ECO:0007669"/>
    <property type="project" value="InterPro"/>
</dbReference>
<keyword evidence="1" id="KW-0235">DNA replication</keyword>
<evidence type="ECO:0000259" key="3">
    <source>
        <dbReference type="Pfam" id="PF00772"/>
    </source>
</evidence>
<dbReference type="Pfam" id="PF13148">
    <property type="entry name" value="DUF3987"/>
    <property type="match status" value="1"/>
</dbReference>
<sequence length="693" mass="74819">MNWAALVQPLTHENWSNQHVSAQLIPATRRCLVDSAHRRKAARSMILDPYRATAQEKVLDAEQAVLGSMLLSSDAISVVSGILEPTDYYRPAHETIHRTICLMHEQGTPADPITAAAALGRSGDLNRVGGASYLHTLVQAVPTVAHAEHYAHIIRDAAQDRRLDSAGMRILQRGDEGDTAAVRADAIAALEQLATADQWGEPTPLGEHRALPTFPVESLPGWLRDQVAAVAEFTQTPPDLAATMGLAALSTAAGGRVNVQVRPGWTEQTNLYLVCAMPPASRKSDVFAAMTAPIYRIESELQQQARSGIIEAQTAKDAAESEVEGLMAKARKAGDAVDRQQLVAEVSAARMLADDISVPPTPRLTVSGDITPEPLTHLLATHRCLAALSPEGDLFDIIAGRYSGTPNLGVFLQAHKGERLQTDRITRDQPTVDRPALTIGVTPQPTVLQDLAAAAGARDRGLLARFLFALPPSNLGFRRVRTAPVPEATSNTYDALLELLVRTLTDLPEAVTIPLTTQADSAVECLQEELETQLRPEQPLSHITDWAGKLVGATVRIAGLLHLADRITTGWGDPVSRDCVQRAAAIAAYYTAHALAVFDLIGSDPAASDAGHILEWLTRPRQNGSHRTTVKRRDVVGGVRRFRGRTGDIDPALRLLEEHGYLRSDPAPGPGRGRSANVTFRVHPRLRELLDGL</sequence>
<dbReference type="Pfam" id="PF00772">
    <property type="entry name" value="DnaB"/>
    <property type="match status" value="1"/>
</dbReference>
<dbReference type="GO" id="GO:0005829">
    <property type="term" value="C:cytosol"/>
    <property type="evidence" value="ECO:0007669"/>
    <property type="project" value="TreeGrafter"/>
</dbReference>
<dbReference type="SUPFAM" id="SSF48024">
    <property type="entry name" value="N-terminal domain of DnaB helicase"/>
    <property type="match status" value="1"/>
</dbReference>
<protein>
    <submittedName>
        <fullName evidence="4">DUF3987 domain-containing protein</fullName>
    </submittedName>
</protein>
<keyword evidence="2" id="KW-0238">DNA-binding</keyword>
<dbReference type="InterPro" id="IPR007693">
    <property type="entry name" value="DNA_helicase_DnaB-like_N"/>
</dbReference>
<gene>
    <name evidence="4" type="ORF">OG222_09245</name>
</gene>
<dbReference type="PANTHER" id="PTHR30153">
    <property type="entry name" value="REPLICATIVE DNA HELICASE DNAB"/>
    <property type="match status" value="1"/>
</dbReference>
<dbReference type="GO" id="GO:0003677">
    <property type="term" value="F:DNA binding"/>
    <property type="evidence" value="ECO:0007669"/>
    <property type="project" value="UniProtKB-KW"/>
</dbReference>
<dbReference type="PANTHER" id="PTHR30153:SF2">
    <property type="entry name" value="REPLICATIVE DNA HELICASE"/>
    <property type="match status" value="1"/>
</dbReference>